<organism evidence="1 2">
    <name type="scientific">Arabidopsis thaliana x Arabidopsis arenosa</name>
    <dbReference type="NCBI Taxonomy" id="1240361"/>
    <lineage>
        <taxon>Eukaryota</taxon>
        <taxon>Viridiplantae</taxon>
        <taxon>Streptophyta</taxon>
        <taxon>Embryophyta</taxon>
        <taxon>Tracheophyta</taxon>
        <taxon>Spermatophyta</taxon>
        <taxon>Magnoliopsida</taxon>
        <taxon>eudicotyledons</taxon>
        <taxon>Gunneridae</taxon>
        <taxon>Pentapetalae</taxon>
        <taxon>rosids</taxon>
        <taxon>malvids</taxon>
        <taxon>Brassicales</taxon>
        <taxon>Brassicaceae</taxon>
        <taxon>Camelineae</taxon>
        <taxon>Arabidopsis</taxon>
    </lineage>
</organism>
<reference evidence="1 2" key="1">
    <citation type="submission" date="2020-12" db="EMBL/GenBank/DDBJ databases">
        <title>Concerted genomic and epigenomic changes stabilize Arabidopsis allopolyploids.</title>
        <authorList>
            <person name="Chen Z."/>
        </authorList>
    </citation>
    <scope>NUCLEOTIDE SEQUENCE [LARGE SCALE GENOMIC DNA]</scope>
    <source>
        <strain evidence="1">Allo738</strain>
        <tissue evidence="1">Leaf</tissue>
    </source>
</reference>
<gene>
    <name evidence="1" type="ORF">ISN45_At01g007340</name>
</gene>
<comment type="caution">
    <text evidence="1">The sequence shown here is derived from an EMBL/GenBank/DDBJ whole genome shotgun (WGS) entry which is preliminary data.</text>
</comment>
<proteinExistence type="predicted"/>
<name>A0A8T2GES6_9BRAS</name>
<feature type="non-terminal residue" evidence="1">
    <location>
        <position position="1"/>
    </location>
</feature>
<accession>A0A8T2GES6</accession>
<evidence type="ECO:0000313" key="2">
    <source>
        <dbReference type="Proteomes" id="UP000694240"/>
    </source>
</evidence>
<dbReference type="Proteomes" id="UP000694240">
    <property type="component" value="Chromosome 1"/>
</dbReference>
<protein>
    <submittedName>
        <fullName evidence="1">Uncharacterized protein</fullName>
    </submittedName>
</protein>
<dbReference type="AlphaFoldDB" id="A0A8T2GES6"/>
<dbReference type="EMBL" id="JAEFBK010000001">
    <property type="protein sequence ID" value="KAG7645483.1"/>
    <property type="molecule type" value="Genomic_DNA"/>
</dbReference>
<evidence type="ECO:0000313" key="1">
    <source>
        <dbReference type="EMBL" id="KAG7645483.1"/>
    </source>
</evidence>
<sequence length="69" mass="7940">IGNNECPLFHGEQIFMPTYFCLACRKIREPVLFDRNLLDGSRVFSLLMLLTQARKEDKPVTAAKQVSRI</sequence>
<keyword evidence="2" id="KW-1185">Reference proteome</keyword>